<dbReference type="AlphaFoldDB" id="A0A9E7L9R1"/>
<keyword evidence="9" id="KW-0464">Manganese</keyword>
<comment type="catalytic activity">
    <reaction evidence="11">
        <text>O-phospho-L-threonyl-[protein] + H2O = L-threonyl-[protein] + phosphate</text>
        <dbReference type="Rhea" id="RHEA:47004"/>
        <dbReference type="Rhea" id="RHEA-COMP:11060"/>
        <dbReference type="Rhea" id="RHEA-COMP:11605"/>
        <dbReference type="ChEBI" id="CHEBI:15377"/>
        <dbReference type="ChEBI" id="CHEBI:30013"/>
        <dbReference type="ChEBI" id="CHEBI:43474"/>
        <dbReference type="ChEBI" id="CHEBI:61977"/>
        <dbReference type="EC" id="3.1.3.16"/>
    </reaction>
</comment>
<evidence type="ECO:0000256" key="10">
    <source>
        <dbReference type="ARBA" id="ARBA00047761"/>
    </source>
</evidence>
<keyword evidence="5" id="KW-0479">Metal-binding</keyword>
<evidence type="ECO:0000256" key="8">
    <source>
        <dbReference type="ARBA" id="ARBA00022912"/>
    </source>
</evidence>
<keyword evidence="7" id="KW-0460">Magnesium</keyword>
<dbReference type="InterPro" id="IPR036457">
    <property type="entry name" value="PPM-type-like_dom_sf"/>
</dbReference>
<evidence type="ECO:0000256" key="6">
    <source>
        <dbReference type="ARBA" id="ARBA00022801"/>
    </source>
</evidence>
<dbReference type="Pfam" id="PF00481">
    <property type="entry name" value="PP2C"/>
    <property type="match status" value="1"/>
</dbReference>
<evidence type="ECO:0000256" key="7">
    <source>
        <dbReference type="ARBA" id="ARBA00022842"/>
    </source>
</evidence>
<dbReference type="EMBL" id="CP097511">
    <property type="protein sequence ID" value="URE42904.1"/>
    <property type="molecule type" value="Genomic_DNA"/>
</dbReference>
<dbReference type="GO" id="GO:0004722">
    <property type="term" value="F:protein serine/threonine phosphatase activity"/>
    <property type="evidence" value="ECO:0007669"/>
    <property type="project" value="UniProtKB-EC"/>
</dbReference>
<dbReference type="Proteomes" id="UP001055439">
    <property type="component" value="Chromosome 9"/>
</dbReference>
<proteinExistence type="inferred from homology"/>
<keyword evidence="6" id="KW-0378">Hydrolase</keyword>
<evidence type="ECO:0000256" key="4">
    <source>
        <dbReference type="ARBA" id="ARBA00013081"/>
    </source>
</evidence>
<dbReference type="CDD" id="cd00143">
    <property type="entry name" value="PP2Cc"/>
    <property type="match status" value="1"/>
</dbReference>
<comment type="similarity">
    <text evidence="3">Belongs to the PP2C family.</text>
</comment>
<evidence type="ECO:0000256" key="3">
    <source>
        <dbReference type="ARBA" id="ARBA00006702"/>
    </source>
</evidence>
<name>A0A9E7L9R1_9LILI</name>
<evidence type="ECO:0000313" key="14">
    <source>
        <dbReference type="EMBL" id="URE42904.1"/>
    </source>
</evidence>
<reference evidence="14" key="1">
    <citation type="submission" date="2022-05" db="EMBL/GenBank/DDBJ databases">
        <title>The Musa troglodytarum L. genome provides insights into the mechanism of non-climacteric behaviour and enrichment of carotenoids.</title>
        <authorList>
            <person name="Wang J."/>
        </authorList>
    </citation>
    <scope>NUCLEOTIDE SEQUENCE</scope>
    <source>
        <tissue evidence="14">Leaf</tissue>
    </source>
</reference>
<evidence type="ECO:0000256" key="5">
    <source>
        <dbReference type="ARBA" id="ARBA00022723"/>
    </source>
</evidence>
<evidence type="ECO:0000256" key="9">
    <source>
        <dbReference type="ARBA" id="ARBA00023211"/>
    </source>
</evidence>
<dbReference type="PANTHER" id="PTHR47992">
    <property type="entry name" value="PROTEIN PHOSPHATASE"/>
    <property type="match status" value="1"/>
</dbReference>
<evidence type="ECO:0000256" key="2">
    <source>
        <dbReference type="ARBA" id="ARBA00001946"/>
    </source>
</evidence>
<comment type="catalytic activity">
    <reaction evidence="10">
        <text>O-phospho-L-seryl-[protein] + H2O = L-seryl-[protein] + phosphate</text>
        <dbReference type="Rhea" id="RHEA:20629"/>
        <dbReference type="Rhea" id="RHEA-COMP:9863"/>
        <dbReference type="Rhea" id="RHEA-COMP:11604"/>
        <dbReference type="ChEBI" id="CHEBI:15377"/>
        <dbReference type="ChEBI" id="CHEBI:29999"/>
        <dbReference type="ChEBI" id="CHEBI:43474"/>
        <dbReference type="ChEBI" id="CHEBI:83421"/>
        <dbReference type="EC" id="3.1.3.16"/>
    </reaction>
</comment>
<feature type="region of interest" description="Disordered" evidence="12">
    <location>
        <begin position="101"/>
        <end position="122"/>
    </location>
</feature>
<accession>A0A9E7L9R1</accession>
<evidence type="ECO:0000313" key="15">
    <source>
        <dbReference type="Proteomes" id="UP001055439"/>
    </source>
</evidence>
<feature type="region of interest" description="Disordered" evidence="12">
    <location>
        <begin position="1"/>
        <end position="28"/>
    </location>
</feature>
<comment type="cofactor">
    <cofactor evidence="1">
        <name>Mn(2+)</name>
        <dbReference type="ChEBI" id="CHEBI:29035"/>
    </cofactor>
</comment>
<gene>
    <name evidence="14" type="ORF">MUK42_14463</name>
</gene>
<evidence type="ECO:0000256" key="12">
    <source>
        <dbReference type="SAM" id="MobiDB-lite"/>
    </source>
</evidence>
<feature type="domain" description="PPM-type phosphatase" evidence="13">
    <location>
        <begin position="117"/>
        <end position="372"/>
    </location>
</feature>
<dbReference type="InterPro" id="IPR001932">
    <property type="entry name" value="PPM-type_phosphatase-like_dom"/>
</dbReference>
<evidence type="ECO:0000259" key="13">
    <source>
        <dbReference type="SMART" id="SM00332"/>
    </source>
</evidence>
<dbReference type="InterPro" id="IPR015655">
    <property type="entry name" value="PP2C"/>
</dbReference>
<dbReference type="OrthoDB" id="10264738at2759"/>
<dbReference type="SMART" id="SM00332">
    <property type="entry name" value="PP2Cc"/>
    <property type="match status" value="1"/>
</dbReference>
<evidence type="ECO:0000256" key="1">
    <source>
        <dbReference type="ARBA" id="ARBA00001936"/>
    </source>
</evidence>
<dbReference type="EC" id="3.1.3.16" evidence="4"/>
<comment type="cofactor">
    <cofactor evidence="2">
        <name>Mg(2+)</name>
        <dbReference type="ChEBI" id="CHEBI:18420"/>
    </cofactor>
</comment>
<protein>
    <recommendedName>
        <fullName evidence="4">protein-serine/threonine phosphatase</fullName>
        <ecNumber evidence="4">3.1.3.16</ecNumber>
    </recommendedName>
</protein>
<evidence type="ECO:0000256" key="11">
    <source>
        <dbReference type="ARBA" id="ARBA00048336"/>
    </source>
</evidence>
<organism evidence="14 15">
    <name type="scientific">Musa troglodytarum</name>
    <name type="common">fe'i banana</name>
    <dbReference type="NCBI Taxonomy" id="320322"/>
    <lineage>
        <taxon>Eukaryota</taxon>
        <taxon>Viridiplantae</taxon>
        <taxon>Streptophyta</taxon>
        <taxon>Embryophyta</taxon>
        <taxon>Tracheophyta</taxon>
        <taxon>Spermatophyta</taxon>
        <taxon>Magnoliopsida</taxon>
        <taxon>Liliopsida</taxon>
        <taxon>Zingiberales</taxon>
        <taxon>Musaceae</taxon>
        <taxon>Musa</taxon>
    </lineage>
</organism>
<dbReference type="SUPFAM" id="SSF81606">
    <property type="entry name" value="PP2C-like"/>
    <property type="match status" value="1"/>
</dbReference>
<dbReference type="GO" id="GO:0046872">
    <property type="term" value="F:metal ion binding"/>
    <property type="evidence" value="ECO:0007669"/>
    <property type="project" value="UniProtKB-KW"/>
</dbReference>
<keyword evidence="15" id="KW-1185">Reference proteome</keyword>
<sequence>MGKRGHRPSNHQFAARWRPRVGSRGESTGASSIRLFPLARSVLFFLSVSSSIKVVGFGHRVRADHKDDGEGDLAQDKRSSTTVNGKIFFLQAKSSRSCDSRKEVKAGFGSSSETGKGKSKIAGRSIRHGYHLAKGKSSHPMEDYLVAEFKKVNDYELGLFAIFDGHLGHDVADYLRSHLFENILKEPEFWSDIESAIRKAYESTDSKILEKQAELGRGGSTAVTAILIDGVKLVVANIGDSRAVISKDGVAIQLSVDHEPSRERYLIEEKGGFVSNIPGDVPRVDGRLAVARAFGDRSLKEHLSSDPDVADEIIDEYAEFLILASDGLWKVMSNQEAVDFIKDVKDPQAAAMQLTEAAVARKSKDDISCIVVMLKLVVQQTDLLQHHIQCYIQVQQLHSSLACLLLVRNVHNRSNSGFSSPDFTLNTSLAFMGNSELVI</sequence>
<dbReference type="Gene3D" id="3.60.40.10">
    <property type="entry name" value="PPM-type phosphatase domain"/>
    <property type="match status" value="1"/>
</dbReference>
<keyword evidence="8" id="KW-0904">Protein phosphatase</keyword>
<dbReference type="FunFam" id="3.60.40.10:FF:000010">
    <property type="entry name" value="Probable protein phosphatase 2C 39"/>
    <property type="match status" value="1"/>
</dbReference>